<dbReference type="PANTHER" id="PTHR33703:SF1">
    <property type="entry name" value="WOUND-INDUCED PROTEIN 1"/>
    <property type="match status" value="1"/>
</dbReference>
<protein>
    <recommendedName>
        <fullName evidence="4">Wound-induced protein 1</fullName>
    </recommendedName>
</protein>
<name>A0A4Y7L1E4_PAPSO</name>
<dbReference type="OMA" id="TEFRFCP"/>
<dbReference type="Gramene" id="RZC78171">
    <property type="protein sequence ID" value="RZC78171"/>
    <property type="gene ID" value="C5167_002430"/>
</dbReference>
<feature type="compositionally biased region" description="Low complexity" evidence="1">
    <location>
        <begin position="181"/>
        <end position="198"/>
    </location>
</feature>
<evidence type="ECO:0000313" key="2">
    <source>
        <dbReference type="EMBL" id="RZC78171.1"/>
    </source>
</evidence>
<dbReference type="Proteomes" id="UP000316621">
    <property type="component" value="Chromosome 9"/>
</dbReference>
<dbReference type="EMBL" id="CM010723">
    <property type="protein sequence ID" value="RZC78171.1"/>
    <property type="molecule type" value="Genomic_DNA"/>
</dbReference>
<reference evidence="2 3" key="1">
    <citation type="journal article" date="2018" name="Science">
        <title>The opium poppy genome and morphinan production.</title>
        <authorList>
            <person name="Guo L."/>
            <person name="Winzer T."/>
            <person name="Yang X."/>
            <person name="Li Y."/>
            <person name="Ning Z."/>
            <person name="He Z."/>
            <person name="Teodor R."/>
            <person name="Lu Y."/>
            <person name="Bowser T.A."/>
            <person name="Graham I.A."/>
            <person name="Ye K."/>
        </authorList>
    </citation>
    <scope>NUCLEOTIDE SEQUENCE [LARGE SCALE GENOMIC DNA]</scope>
    <source>
        <strain evidence="3">cv. HN1</strain>
        <tissue evidence="2">Leaves</tissue>
    </source>
</reference>
<accession>A0A4Y7L1E4</accession>
<dbReference type="Gene3D" id="3.10.450.50">
    <property type="match status" value="1"/>
</dbReference>
<dbReference type="STRING" id="3469.A0A4Y7L1E4"/>
<gene>
    <name evidence="2" type="ORF">C5167_002430</name>
</gene>
<evidence type="ECO:0000256" key="1">
    <source>
        <dbReference type="SAM" id="MobiDB-lite"/>
    </source>
</evidence>
<evidence type="ECO:0000313" key="3">
    <source>
        <dbReference type="Proteomes" id="UP000316621"/>
    </source>
</evidence>
<feature type="region of interest" description="Disordered" evidence="1">
    <location>
        <begin position="176"/>
        <end position="198"/>
    </location>
</feature>
<dbReference type="AlphaFoldDB" id="A0A4Y7L1E4"/>
<organism evidence="2 3">
    <name type="scientific">Papaver somniferum</name>
    <name type="common">Opium poppy</name>
    <dbReference type="NCBI Taxonomy" id="3469"/>
    <lineage>
        <taxon>Eukaryota</taxon>
        <taxon>Viridiplantae</taxon>
        <taxon>Streptophyta</taxon>
        <taxon>Embryophyta</taxon>
        <taxon>Tracheophyta</taxon>
        <taxon>Spermatophyta</taxon>
        <taxon>Magnoliopsida</taxon>
        <taxon>Ranunculales</taxon>
        <taxon>Papaveraceae</taxon>
        <taxon>Papaveroideae</taxon>
        <taxon>Papaver</taxon>
    </lineage>
</organism>
<dbReference type="SUPFAM" id="SSF54427">
    <property type="entry name" value="NTF2-like"/>
    <property type="match status" value="1"/>
</dbReference>
<evidence type="ECO:0008006" key="4">
    <source>
        <dbReference type="Google" id="ProtNLM"/>
    </source>
</evidence>
<dbReference type="InterPro" id="IPR032710">
    <property type="entry name" value="NTF2-like_dom_sf"/>
</dbReference>
<dbReference type="InterPro" id="IPR009798">
    <property type="entry name" value="Wun1-like"/>
</dbReference>
<proteinExistence type="predicted"/>
<dbReference type="PANTHER" id="PTHR33703">
    <property type="entry name" value="OS07G0691300 PROTEIN"/>
    <property type="match status" value="1"/>
</dbReference>
<keyword evidence="3" id="KW-1185">Reference proteome</keyword>
<dbReference type="Pfam" id="PF07107">
    <property type="entry name" value="WI12"/>
    <property type="match status" value="1"/>
</dbReference>
<sequence length="228" mass="25446">MFGRHIRSEYLPSSPSNPSSFGAKYTHTSAFAIKFIKRFWAFGTAKGFITELANSQESSLESETDFNIRVVRALYEALSIRDVETVQRLLDSDIEWWFHGPPSHQYMMRLLTGVDQNVKFQFVPLSIASLGSTVLVEGCDQNRQIFWVHAWTVSDHGIITQVREYFNTSLTVTRFGNSNQSTPSTSPSSSPSTSRSSSPSSSFHCLPLWQSTLSNSAGKSMPGFVLAI</sequence>
<feature type="compositionally biased region" description="Polar residues" evidence="1">
    <location>
        <begin position="11"/>
        <end position="20"/>
    </location>
</feature>
<feature type="region of interest" description="Disordered" evidence="1">
    <location>
        <begin position="1"/>
        <end position="20"/>
    </location>
</feature>